<evidence type="ECO:0000256" key="9">
    <source>
        <dbReference type="ARBA" id="ARBA00023136"/>
    </source>
</evidence>
<feature type="transmembrane region" description="Helical" evidence="11">
    <location>
        <begin position="229"/>
        <end position="251"/>
    </location>
</feature>
<dbReference type="InterPro" id="IPR045082">
    <property type="entry name" value="ATP_syn_F0_a_bact/chloroplast"/>
</dbReference>
<dbReference type="AlphaFoldDB" id="A0A0G0QTW2"/>
<keyword evidence="6 11" id="KW-0375">Hydrogen ion transport</keyword>
<dbReference type="InterPro" id="IPR035908">
    <property type="entry name" value="F0_ATP_A_sf"/>
</dbReference>
<accession>A0A0G0QTW2</accession>
<dbReference type="GO" id="GO:0042777">
    <property type="term" value="P:proton motive force-driven plasma membrane ATP synthesis"/>
    <property type="evidence" value="ECO:0007669"/>
    <property type="project" value="TreeGrafter"/>
</dbReference>
<feature type="transmembrane region" description="Helical" evidence="11">
    <location>
        <begin position="45"/>
        <end position="63"/>
    </location>
</feature>
<dbReference type="Pfam" id="PF00119">
    <property type="entry name" value="ATP-synt_A"/>
    <property type="match status" value="1"/>
</dbReference>
<keyword evidence="8 11" id="KW-0406">Ion transport</keyword>
<proteinExistence type="inferred from homology"/>
<feature type="transmembrane region" description="Helical" evidence="11">
    <location>
        <begin position="105"/>
        <end position="130"/>
    </location>
</feature>
<keyword evidence="10 11" id="KW-0066">ATP synthesis</keyword>
<keyword evidence="3 11" id="KW-0813">Transport</keyword>
<keyword evidence="4 11" id="KW-0138">CF(0)</keyword>
<dbReference type="CDD" id="cd00310">
    <property type="entry name" value="ATP-synt_Fo_a_6"/>
    <property type="match status" value="1"/>
</dbReference>
<evidence type="ECO:0000256" key="8">
    <source>
        <dbReference type="ARBA" id="ARBA00023065"/>
    </source>
</evidence>
<reference evidence="12 13" key="1">
    <citation type="journal article" date="2015" name="Nature">
        <title>rRNA introns, odd ribosomes, and small enigmatic genomes across a large radiation of phyla.</title>
        <authorList>
            <person name="Brown C.T."/>
            <person name="Hug L.A."/>
            <person name="Thomas B.C."/>
            <person name="Sharon I."/>
            <person name="Castelle C.J."/>
            <person name="Singh A."/>
            <person name="Wilkins M.J."/>
            <person name="Williams K.H."/>
            <person name="Banfield J.F."/>
        </authorList>
    </citation>
    <scope>NUCLEOTIDE SEQUENCE [LARGE SCALE GENOMIC DNA]</scope>
</reference>
<dbReference type="GO" id="GO:0045259">
    <property type="term" value="C:proton-transporting ATP synthase complex"/>
    <property type="evidence" value="ECO:0007669"/>
    <property type="project" value="UniProtKB-KW"/>
</dbReference>
<evidence type="ECO:0000256" key="2">
    <source>
        <dbReference type="ARBA" id="ARBA00006810"/>
    </source>
</evidence>
<dbReference type="PANTHER" id="PTHR42823:SF3">
    <property type="entry name" value="ATP SYNTHASE SUBUNIT A, CHLOROPLASTIC"/>
    <property type="match status" value="1"/>
</dbReference>
<evidence type="ECO:0000256" key="3">
    <source>
        <dbReference type="ARBA" id="ARBA00022448"/>
    </source>
</evidence>
<protein>
    <recommendedName>
        <fullName evidence="11">ATP synthase subunit a</fullName>
    </recommendedName>
    <alternativeName>
        <fullName evidence="11">ATP synthase F0 sector subunit a</fullName>
    </alternativeName>
    <alternativeName>
        <fullName evidence="11">F-ATPase subunit 6</fullName>
    </alternativeName>
</protein>
<dbReference type="PATRIC" id="fig|1618776.3.peg.95"/>
<comment type="subcellular location">
    <subcellularLocation>
        <location evidence="11">Cell membrane</location>
        <topology evidence="11">Multi-pass membrane protein</topology>
    </subcellularLocation>
    <subcellularLocation>
        <location evidence="1">Membrane</location>
        <topology evidence="1">Multi-pass membrane protein</topology>
    </subcellularLocation>
</comment>
<feature type="transmembrane region" description="Helical" evidence="11">
    <location>
        <begin position="258"/>
        <end position="280"/>
    </location>
</feature>
<dbReference type="PANTHER" id="PTHR42823">
    <property type="entry name" value="ATP SYNTHASE SUBUNIT A, CHLOROPLASTIC"/>
    <property type="match status" value="1"/>
</dbReference>
<sequence length="306" mass="33878">MTIKETAQENILENGAQEGTEQVSHEVTIFAEPIKHFENFTITNALFSSWVVVFIIIAISVILRSKLREIPKGIQNLFEIIVEGTVSICDQVTNNRKLSLKIFPFAISVFFFILLNNWLGIMPIGGFGLIEEGAHGLAFIPIFRGGTADINMTLALAVMAVFGANIFGAFSLGIWKTFNKYVNLKALGQIGKKIRKDPTIILVAPITFFVGLFEIIGEVAKIASLSFRLFGNVFAGEVLLASIAALVAFFIPIPFLFLEIFVGMIQAFIFSILLVVYFTIGASDHDHEEGHEVKHEEEHDKVVIIN</sequence>
<dbReference type="EMBL" id="LBYC01000001">
    <property type="protein sequence ID" value="KKR43904.1"/>
    <property type="molecule type" value="Genomic_DNA"/>
</dbReference>
<gene>
    <name evidence="11" type="primary">atpB</name>
    <name evidence="12" type="ORF">UT78_C0001G0090</name>
</gene>
<keyword evidence="5 11" id="KW-0812">Transmembrane</keyword>
<dbReference type="InterPro" id="IPR000568">
    <property type="entry name" value="ATP_synth_F0_asu"/>
</dbReference>
<name>A0A0G0QTW2_9BACT</name>
<dbReference type="GO" id="GO:0046933">
    <property type="term" value="F:proton-transporting ATP synthase activity, rotational mechanism"/>
    <property type="evidence" value="ECO:0007669"/>
    <property type="project" value="UniProtKB-UniRule"/>
</dbReference>
<dbReference type="SUPFAM" id="SSF81336">
    <property type="entry name" value="F1F0 ATP synthase subunit A"/>
    <property type="match status" value="1"/>
</dbReference>
<keyword evidence="7 11" id="KW-1133">Transmembrane helix</keyword>
<feature type="transmembrane region" description="Helical" evidence="11">
    <location>
        <begin position="150"/>
        <end position="178"/>
    </location>
</feature>
<dbReference type="Proteomes" id="UP000034301">
    <property type="component" value="Unassembled WGS sequence"/>
</dbReference>
<evidence type="ECO:0000313" key="12">
    <source>
        <dbReference type="EMBL" id="KKR43904.1"/>
    </source>
</evidence>
<evidence type="ECO:0000256" key="10">
    <source>
        <dbReference type="ARBA" id="ARBA00023310"/>
    </source>
</evidence>
<evidence type="ECO:0000256" key="5">
    <source>
        <dbReference type="ARBA" id="ARBA00022692"/>
    </source>
</evidence>
<keyword evidence="11" id="KW-1003">Cell membrane</keyword>
<evidence type="ECO:0000313" key="13">
    <source>
        <dbReference type="Proteomes" id="UP000034301"/>
    </source>
</evidence>
<dbReference type="InterPro" id="IPR023011">
    <property type="entry name" value="ATP_synth_F0_asu_AS"/>
</dbReference>
<evidence type="ECO:0000256" key="11">
    <source>
        <dbReference type="HAMAP-Rule" id="MF_01393"/>
    </source>
</evidence>
<dbReference type="PROSITE" id="PS00449">
    <property type="entry name" value="ATPASE_A"/>
    <property type="match status" value="1"/>
</dbReference>
<evidence type="ECO:0000256" key="4">
    <source>
        <dbReference type="ARBA" id="ARBA00022547"/>
    </source>
</evidence>
<dbReference type="GO" id="GO:0005886">
    <property type="term" value="C:plasma membrane"/>
    <property type="evidence" value="ECO:0007669"/>
    <property type="project" value="UniProtKB-SubCell"/>
</dbReference>
<evidence type="ECO:0000256" key="6">
    <source>
        <dbReference type="ARBA" id="ARBA00022781"/>
    </source>
</evidence>
<comment type="function">
    <text evidence="11">Key component of the proton channel; it plays a direct role in the translocation of protons across the membrane.</text>
</comment>
<comment type="caution">
    <text evidence="12">The sequence shown here is derived from an EMBL/GenBank/DDBJ whole genome shotgun (WGS) entry which is preliminary data.</text>
</comment>
<comment type="similarity">
    <text evidence="2 11">Belongs to the ATPase A chain family.</text>
</comment>
<organism evidence="12 13">
    <name type="scientific">Candidatus Nomurabacteria bacterium GW2011_GWF2_40_12</name>
    <dbReference type="NCBI Taxonomy" id="1618776"/>
    <lineage>
        <taxon>Bacteria</taxon>
        <taxon>Candidatus Nomuraibacteriota</taxon>
    </lineage>
</organism>
<dbReference type="HAMAP" id="MF_01393">
    <property type="entry name" value="ATP_synth_a_bact"/>
    <property type="match status" value="1"/>
</dbReference>
<evidence type="ECO:0000256" key="7">
    <source>
        <dbReference type="ARBA" id="ARBA00022989"/>
    </source>
</evidence>
<feature type="transmembrane region" description="Helical" evidence="11">
    <location>
        <begin position="199"/>
        <end position="217"/>
    </location>
</feature>
<keyword evidence="9 11" id="KW-0472">Membrane</keyword>
<evidence type="ECO:0000256" key="1">
    <source>
        <dbReference type="ARBA" id="ARBA00004141"/>
    </source>
</evidence>
<dbReference type="PRINTS" id="PR00123">
    <property type="entry name" value="ATPASEA"/>
</dbReference>
<dbReference type="Gene3D" id="1.20.120.220">
    <property type="entry name" value="ATP synthase, F0 complex, subunit A"/>
    <property type="match status" value="1"/>
</dbReference>